<comment type="caution">
    <text evidence="1">The sequence shown here is derived from an EMBL/GenBank/DDBJ whole genome shotgun (WGS) entry which is preliminary data.</text>
</comment>
<evidence type="ECO:0000313" key="1">
    <source>
        <dbReference type="EMBL" id="CAF4328458.1"/>
    </source>
</evidence>
<reference evidence="1" key="1">
    <citation type="submission" date="2021-02" db="EMBL/GenBank/DDBJ databases">
        <authorList>
            <person name="Nowell W R."/>
        </authorList>
    </citation>
    <scope>NUCLEOTIDE SEQUENCE</scope>
</reference>
<sequence length="44" mass="4719">SAEEEYILVGTGGETHGGGLYALDVKCFSIQCSSPVLEEEEKKD</sequence>
<organism evidence="1 2">
    <name type="scientific">Rotaria magnacalcarata</name>
    <dbReference type="NCBI Taxonomy" id="392030"/>
    <lineage>
        <taxon>Eukaryota</taxon>
        <taxon>Metazoa</taxon>
        <taxon>Spiralia</taxon>
        <taxon>Gnathifera</taxon>
        <taxon>Rotifera</taxon>
        <taxon>Eurotatoria</taxon>
        <taxon>Bdelloidea</taxon>
        <taxon>Philodinida</taxon>
        <taxon>Philodinidae</taxon>
        <taxon>Rotaria</taxon>
    </lineage>
</organism>
<proteinExistence type="predicted"/>
<protein>
    <submittedName>
        <fullName evidence="1">Uncharacterized protein</fullName>
    </submittedName>
</protein>
<gene>
    <name evidence="1" type="ORF">SMN809_LOCUS27270</name>
</gene>
<accession>A0A8S2U7V2</accession>
<evidence type="ECO:0000313" key="2">
    <source>
        <dbReference type="Proteomes" id="UP000676336"/>
    </source>
</evidence>
<dbReference type="EMBL" id="CAJOBI010041940">
    <property type="protein sequence ID" value="CAF4328458.1"/>
    <property type="molecule type" value="Genomic_DNA"/>
</dbReference>
<dbReference type="AlphaFoldDB" id="A0A8S2U7V2"/>
<name>A0A8S2U7V2_9BILA</name>
<dbReference type="Proteomes" id="UP000676336">
    <property type="component" value="Unassembled WGS sequence"/>
</dbReference>
<feature type="non-terminal residue" evidence="1">
    <location>
        <position position="1"/>
    </location>
</feature>